<dbReference type="PANTHER" id="PTHR20875:SF2">
    <property type="entry name" value="EF-HAND CALCIUM-BINDING DOMAIN-CONTAINING PROTEIN 6"/>
    <property type="match status" value="1"/>
</dbReference>
<reference evidence="3" key="2">
    <citation type="journal article" date="2017" name="Sci. Adv.">
        <title>A tail of two voltages: Proteomic comparison of the three electric organs of the electric eel.</title>
        <authorList>
            <person name="Traeger L.L."/>
            <person name="Sabat G."/>
            <person name="Barrett-Wilt G.A."/>
            <person name="Wells G.B."/>
            <person name="Sussman M.R."/>
        </authorList>
    </citation>
    <scope>NUCLEOTIDE SEQUENCE [LARGE SCALE GENOMIC DNA]</scope>
</reference>
<dbReference type="AlphaFoldDB" id="A0A4W4GY95"/>
<sequence>MLPVNAFNNLDYWEFLKKFTGEPQEAETARGTSSPDSAGQSESSANVVPWRPKTQPRRPSTVCERSEVALLRDCDAVERRLRSQIQSCWSEVQRRCKEADIERSGELDTDTFLGMLFMLYAASSLPQMSAGHLSRQCMDALLMLCAPVQLYWRSMRRAFISHDKETNKTTKLHVCHSQQVLKQHNIHLSEEDLFHLTSFFDKNISGNISYNDFLLIFQK</sequence>
<protein>
    <recommendedName>
        <fullName evidence="4">EF-hand domain-containing protein</fullName>
    </recommendedName>
</protein>
<feature type="compositionally biased region" description="Polar residues" evidence="1">
    <location>
        <begin position="30"/>
        <end position="46"/>
    </location>
</feature>
<evidence type="ECO:0000313" key="2">
    <source>
        <dbReference type="Ensembl" id="ENSEEEP00000043890.2"/>
    </source>
</evidence>
<accession>A0A4W4GY95</accession>
<dbReference type="InterPro" id="IPR011992">
    <property type="entry name" value="EF-hand-dom_pair"/>
</dbReference>
<keyword evidence="3" id="KW-1185">Reference proteome</keyword>
<evidence type="ECO:0000256" key="1">
    <source>
        <dbReference type="SAM" id="MobiDB-lite"/>
    </source>
</evidence>
<dbReference type="InterPro" id="IPR052603">
    <property type="entry name" value="EFCB6"/>
</dbReference>
<dbReference type="GeneTree" id="ENSGT00940000180066"/>
<dbReference type="SUPFAM" id="SSF47473">
    <property type="entry name" value="EF-hand"/>
    <property type="match status" value="1"/>
</dbReference>
<dbReference type="Ensembl" id="ENSEEET00000044390.2">
    <property type="protein sequence ID" value="ENSEEEP00000043890.2"/>
    <property type="gene ID" value="ENSEEEG00000020743.2"/>
</dbReference>
<dbReference type="STRING" id="8005.ENSEEEP00000043890"/>
<reference evidence="2" key="3">
    <citation type="submission" date="2020-05" db="EMBL/GenBank/DDBJ databases">
        <title>Electrophorus electricus (electric eel) genome, fEleEle1, primary haplotype.</title>
        <authorList>
            <person name="Myers G."/>
            <person name="Meyer A."/>
            <person name="Fedrigo O."/>
            <person name="Formenti G."/>
            <person name="Rhie A."/>
            <person name="Tracey A."/>
            <person name="Sims Y."/>
            <person name="Jarvis E.D."/>
        </authorList>
    </citation>
    <scope>NUCLEOTIDE SEQUENCE [LARGE SCALE GENOMIC DNA]</scope>
</reference>
<organism evidence="2 3">
    <name type="scientific">Electrophorus electricus</name>
    <name type="common">Electric eel</name>
    <name type="synonym">Gymnotus electricus</name>
    <dbReference type="NCBI Taxonomy" id="8005"/>
    <lineage>
        <taxon>Eukaryota</taxon>
        <taxon>Metazoa</taxon>
        <taxon>Chordata</taxon>
        <taxon>Craniata</taxon>
        <taxon>Vertebrata</taxon>
        <taxon>Euteleostomi</taxon>
        <taxon>Actinopterygii</taxon>
        <taxon>Neopterygii</taxon>
        <taxon>Teleostei</taxon>
        <taxon>Ostariophysi</taxon>
        <taxon>Gymnotiformes</taxon>
        <taxon>Gymnotoidei</taxon>
        <taxon>Gymnotidae</taxon>
        <taxon>Electrophorus</taxon>
    </lineage>
</organism>
<evidence type="ECO:0000313" key="3">
    <source>
        <dbReference type="Proteomes" id="UP000314983"/>
    </source>
</evidence>
<proteinExistence type="predicted"/>
<reference evidence="2" key="4">
    <citation type="submission" date="2025-08" db="UniProtKB">
        <authorList>
            <consortium name="Ensembl"/>
        </authorList>
    </citation>
    <scope>IDENTIFICATION</scope>
</reference>
<reference evidence="2" key="5">
    <citation type="submission" date="2025-09" db="UniProtKB">
        <authorList>
            <consortium name="Ensembl"/>
        </authorList>
    </citation>
    <scope>IDENTIFICATION</scope>
</reference>
<dbReference type="Gene3D" id="1.10.238.10">
    <property type="entry name" value="EF-hand"/>
    <property type="match status" value="1"/>
</dbReference>
<feature type="region of interest" description="Disordered" evidence="1">
    <location>
        <begin position="23"/>
        <end position="59"/>
    </location>
</feature>
<dbReference type="OMA" id="FFHISSY"/>
<evidence type="ECO:0008006" key="4">
    <source>
        <dbReference type="Google" id="ProtNLM"/>
    </source>
</evidence>
<dbReference type="PANTHER" id="PTHR20875">
    <property type="entry name" value="EF-HAND CALCIUM-BINDING DOMAIN-CONTAINING PROTEIN 6-RELATED"/>
    <property type="match status" value="1"/>
</dbReference>
<reference evidence="3" key="1">
    <citation type="journal article" date="2014" name="Science">
        <title>Nonhuman genetics. Genomic basis for the convergent evolution of electric organs.</title>
        <authorList>
            <person name="Gallant J.R."/>
            <person name="Traeger L.L."/>
            <person name="Volkening J.D."/>
            <person name="Moffett H."/>
            <person name="Chen P.H."/>
            <person name="Novina C.D."/>
            <person name="Phillips G.N.Jr."/>
            <person name="Anand R."/>
            <person name="Wells G.B."/>
            <person name="Pinch M."/>
            <person name="Guth R."/>
            <person name="Unguez G.A."/>
            <person name="Albert J.S."/>
            <person name="Zakon H.H."/>
            <person name="Samanta M.P."/>
            <person name="Sussman M.R."/>
        </authorList>
    </citation>
    <scope>NUCLEOTIDE SEQUENCE [LARGE SCALE GENOMIC DNA]</scope>
</reference>
<dbReference type="Proteomes" id="UP000314983">
    <property type="component" value="Chromosome 12"/>
</dbReference>
<name>A0A4W4GY95_ELEEL</name>
<dbReference type="GO" id="GO:0005654">
    <property type="term" value="C:nucleoplasm"/>
    <property type="evidence" value="ECO:0007669"/>
    <property type="project" value="TreeGrafter"/>
</dbReference>